<feature type="transmembrane region" description="Helical" evidence="1">
    <location>
        <begin position="135"/>
        <end position="157"/>
    </location>
</feature>
<organism evidence="2 3">
    <name type="scientific">Brassica napus</name>
    <name type="common">Rape</name>
    <dbReference type="NCBI Taxonomy" id="3708"/>
    <lineage>
        <taxon>Eukaryota</taxon>
        <taxon>Viridiplantae</taxon>
        <taxon>Streptophyta</taxon>
        <taxon>Embryophyta</taxon>
        <taxon>Tracheophyta</taxon>
        <taxon>Spermatophyta</taxon>
        <taxon>Magnoliopsida</taxon>
        <taxon>eudicotyledons</taxon>
        <taxon>Gunneridae</taxon>
        <taxon>Pentapetalae</taxon>
        <taxon>rosids</taxon>
        <taxon>malvids</taxon>
        <taxon>Brassicales</taxon>
        <taxon>Brassicaceae</taxon>
        <taxon>Brassiceae</taxon>
        <taxon>Brassica</taxon>
    </lineage>
</organism>
<comment type="caution">
    <text evidence="2">The sequence shown here is derived from an EMBL/GenBank/DDBJ whole genome shotgun (WGS) entry which is preliminary data.</text>
</comment>
<proteinExistence type="predicted"/>
<name>A0ABQ8BHE4_BRANA</name>
<keyword evidence="1" id="KW-0812">Transmembrane</keyword>
<keyword evidence="3" id="KW-1185">Reference proteome</keyword>
<reference evidence="2 3" key="1">
    <citation type="submission" date="2021-05" db="EMBL/GenBank/DDBJ databases">
        <title>Genome Assembly of Synthetic Allotetraploid Brassica napus Reveals Homoeologous Exchanges between Subgenomes.</title>
        <authorList>
            <person name="Davis J.T."/>
        </authorList>
    </citation>
    <scope>NUCLEOTIDE SEQUENCE [LARGE SCALE GENOMIC DNA]</scope>
    <source>
        <strain evidence="3">cv. Da-Ae</strain>
        <tissue evidence="2">Seedling</tissue>
    </source>
</reference>
<protein>
    <submittedName>
        <fullName evidence="2">Uncharacterized protein</fullName>
    </submittedName>
</protein>
<gene>
    <name evidence="2" type="ORF">HID58_043750</name>
</gene>
<evidence type="ECO:0000256" key="1">
    <source>
        <dbReference type="SAM" id="Phobius"/>
    </source>
</evidence>
<accession>A0ABQ8BHE4</accession>
<evidence type="ECO:0000313" key="3">
    <source>
        <dbReference type="Proteomes" id="UP000824890"/>
    </source>
</evidence>
<feature type="transmembrane region" description="Helical" evidence="1">
    <location>
        <begin position="99"/>
        <end position="119"/>
    </location>
</feature>
<evidence type="ECO:0000313" key="2">
    <source>
        <dbReference type="EMBL" id="KAH0904247.1"/>
    </source>
</evidence>
<sequence length="165" mass="17826">IGGGLWFEELVSGHDLHGGRVASWLGQPPVHGGPLSSRASDSFVLVWVGKSDGLVALCNGFVLAGPDVPALVSITDFLLCGSTRALVFQLFWRCADGMIEYYGFGDPLVISLFFVSSWYDSLVPINLLGVGSRKSFGLCLSVYGIMFVSFVSELCLIKFQSHQKT</sequence>
<keyword evidence="1" id="KW-1133">Transmembrane helix</keyword>
<keyword evidence="1" id="KW-0472">Membrane</keyword>
<dbReference type="EMBL" id="JAGKQM010000011">
    <property type="protein sequence ID" value="KAH0904247.1"/>
    <property type="molecule type" value="Genomic_DNA"/>
</dbReference>
<dbReference type="Proteomes" id="UP000824890">
    <property type="component" value="Unassembled WGS sequence"/>
</dbReference>
<feature type="non-terminal residue" evidence="2">
    <location>
        <position position="1"/>
    </location>
</feature>